<evidence type="ECO:0000313" key="4">
    <source>
        <dbReference type="EMBL" id="MFC5021072.1"/>
    </source>
</evidence>
<proteinExistence type="inferred from homology"/>
<dbReference type="Pfam" id="PF01648">
    <property type="entry name" value="ACPS"/>
    <property type="match status" value="1"/>
</dbReference>
<dbReference type="InterPro" id="IPR050559">
    <property type="entry name" value="P-Pant_transferase_sf"/>
</dbReference>
<accession>A0ABV9X8C7</accession>
<feature type="domain" description="4'-phosphopantetheinyl transferase" evidence="3">
    <location>
        <begin position="132"/>
        <end position="195"/>
    </location>
</feature>
<sequence>MRLTTAPAHLGTDPLPDVWEPGTARPHLWAVRVTEYATRASAQEHLLDGEERARCQGFARPADRDRYRVAHVALRRLLGAYLDRDPAAVPFVREPCPGCGAPHGRPAVPGAPLHFSLSHAGDVVLLAFAGAPVGVDVEEEPSAEVAAEVAAMLHPAERAEVAGLPLPARPSAVNRCWARKEAYLKGVGIGLGEDPSVTYVGTGTTPAAPHAWTLTDVACPPGYAAACAVRTANVGTGATGTGLGDRLR</sequence>
<name>A0ABV9X8C7_9ACTN</name>
<evidence type="ECO:0000259" key="3">
    <source>
        <dbReference type="Pfam" id="PF01648"/>
    </source>
</evidence>
<comment type="similarity">
    <text evidence="1">Belongs to the P-Pant transferase superfamily. Gsp/Sfp/HetI/AcpT family.</text>
</comment>
<dbReference type="Proteomes" id="UP001595829">
    <property type="component" value="Unassembled WGS sequence"/>
</dbReference>
<protein>
    <submittedName>
        <fullName evidence="4">4'-phosphopantetheinyl transferase family protein</fullName>
    </submittedName>
</protein>
<dbReference type="PANTHER" id="PTHR12215:SF10">
    <property type="entry name" value="L-AMINOADIPATE-SEMIALDEHYDE DEHYDROGENASE-PHOSPHOPANTETHEINYL TRANSFERASE"/>
    <property type="match status" value="1"/>
</dbReference>
<evidence type="ECO:0000313" key="5">
    <source>
        <dbReference type="Proteomes" id="UP001595829"/>
    </source>
</evidence>
<dbReference type="PANTHER" id="PTHR12215">
    <property type="entry name" value="PHOSPHOPANTETHEINE TRANSFERASE"/>
    <property type="match status" value="1"/>
</dbReference>
<reference evidence="5" key="1">
    <citation type="journal article" date="2019" name="Int. J. Syst. Evol. Microbiol.">
        <title>The Global Catalogue of Microorganisms (GCM) 10K type strain sequencing project: providing services to taxonomists for standard genome sequencing and annotation.</title>
        <authorList>
            <consortium name="The Broad Institute Genomics Platform"/>
            <consortium name="The Broad Institute Genome Sequencing Center for Infectious Disease"/>
            <person name="Wu L."/>
            <person name="Ma J."/>
        </authorList>
    </citation>
    <scope>NUCLEOTIDE SEQUENCE [LARGE SCALE GENOMIC DNA]</scope>
    <source>
        <strain evidence="5">CGMCC 4.1648</strain>
    </source>
</reference>
<evidence type="ECO:0000256" key="2">
    <source>
        <dbReference type="ARBA" id="ARBA00022679"/>
    </source>
</evidence>
<dbReference type="InterPro" id="IPR037143">
    <property type="entry name" value="4-PPantetheinyl_Trfase_dom_sf"/>
</dbReference>
<dbReference type="Gene3D" id="3.90.470.20">
    <property type="entry name" value="4'-phosphopantetheinyl transferase domain"/>
    <property type="match status" value="1"/>
</dbReference>
<dbReference type="InterPro" id="IPR008278">
    <property type="entry name" value="4-PPantetheinyl_Trfase_dom"/>
</dbReference>
<gene>
    <name evidence="4" type="ORF">ACFPM3_02765</name>
</gene>
<organism evidence="4 5">
    <name type="scientific">Streptomyces coeruleoprunus</name>
    <dbReference type="NCBI Taxonomy" id="285563"/>
    <lineage>
        <taxon>Bacteria</taxon>
        <taxon>Bacillati</taxon>
        <taxon>Actinomycetota</taxon>
        <taxon>Actinomycetes</taxon>
        <taxon>Kitasatosporales</taxon>
        <taxon>Streptomycetaceae</taxon>
        <taxon>Streptomyces</taxon>
    </lineage>
</organism>
<dbReference type="EMBL" id="JBHSJD010000002">
    <property type="protein sequence ID" value="MFC5021072.1"/>
    <property type="molecule type" value="Genomic_DNA"/>
</dbReference>
<evidence type="ECO:0000256" key="1">
    <source>
        <dbReference type="ARBA" id="ARBA00010990"/>
    </source>
</evidence>
<keyword evidence="2 4" id="KW-0808">Transferase</keyword>
<keyword evidence="5" id="KW-1185">Reference proteome</keyword>
<dbReference type="RefSeq" id="WP_380841693.1">
    <property type="nucleotide sequence ID" value="NZ_BAABIT010000001.1"/>
</dbReference>
<dbReference type="GO" id="GO:0016740">
    <property type="term" value="F:transferase activity"/>
    <property type="evidence" value="ECO:0007669"/>
    <property type="project" value="UniProtKB-KW"/>
</dbReference>
<dbReference type="SUPFAM" id="SSF56214">
    <property type="entry name" value="4'-phosphopantetheinyl transferase"/>
    <property type="match status" value="2"/>
</dbReference>
<comment type="caution">
    <text evidence="4">The sequence shown here is derived from an EMBL/GenBank/DDBJ whole genome shotgun (WGS) entry which is preliminary data.</text>
</comment>